<reference evidence="3" key="1">
    <citation type="journal article" date="2019" name="Int. J. Syst. Evol. Microbiol.">
        <title>The Global Catalogue of Microorganisms (GCM) 10K type strain sequencing project: providing services to taxonomists for standard genome sequencing and annotation.</title>
        <authorList>
            <consortium name="The Broad Institute Genomics Platform"/>
            <consortium name="The Broad Institute Genome Sequencing Center for Infectious Disease"/>
            <person name="Wu L."/>
            <person name="Ma J."/>
        </authorList>
    </citation>
    <scope>NUCLEOTIDE SEQUENCE [LARGE SCALE GENOMIC DNA]</scope>
    <source>
        <strain evidence="3">CGMCC 1.12966</strain>
    </source>
</reference>
<organism evidence="2 3">
    <name type="scientific">Sphingobacterium griseoflavum</name>
    <dbReference type="NCBI Taxonomy" id="1474952"/>
    <lineage>
        <taxon>Bacteria</taxon>
        <taxon>Pseudomonadati</taxon>
        <taxon>Bacteroidota</taxon>
        <taxon>Sphingobacteriia</taxon>
        <taxon>Sphingobacteriales</taxon>
        <taxon>Sphingobacteriaceae</taxon>
        <taxon>Sphingobacterium</taxon>
    </lineage>
</organism>
<keyword evidence="1" id="KW-0472">Membrane</keyword>
<evidence type="ECO:0000256" key="1">
    <source>
        <dbReference type="SAM" id="Phobius"/>
    </source>
</evidence>
<proteinExistence type="predicted"/>
<name>A0ABQ3I0K8_9SPHI</name>
<accession>A0ABQ3I0K8</accession>
<evidence type="ECO:0000313" key="2">
    <source>
        <dbReference type="EMBL" id="GHE38879.1"/>
    </source>
</evidence>
<keyword evidence="1" id="KW-0812">Transmembrane</keyword>
<feature type="transmembrane region" description="Helical" evidence="1">
    <location>
        <begin position="6"/>
        <end position="26"/>
    </location>
</feature>
<gene>
    <name evidence="2" type="ORF">GCM10017764_22550</name>
</gene>
<dbReference type="Proteomes" id="UP000620550">
    <property type="component" value="Unassembled WGS sequence"/>
</dbReference>
<evidence type="ECO:0000313" key="3">
    <source>
        <dbReference type="Proteomes" id="UP000620550"/>
    </source>
</evidence>
<keyword evidence="3" id="KW-1185">Reference proteome</keyword>
<keyword evidence="1" id="KW-1133">Transmembrane helix</keyword>
<protein>
    <submittedName>
        <fullName evidence="2">Uncharacterized protein</fullName>
    </submittedName>
</protein>
<sequence length="157" mass="17736">MDDFSYEIIGTLAVVGFLFLGLSEWAKYRRFKRYIRLVADIRLHPAQKQGQHVVTGSLGLTMSQAEPGVKGLAVLSLSFRHDAFSIPTADKLYFKADSMPYLSVGFRIRRHDLRPLRGKRVSIRVKGRLHFKDGGQRWVKATIAVGIPLEEAMPDAH</sequence>
<comment type="caution">
    <text evidence="2">The sequence shown here is derived from an EMBL/GenBank/DDBJ whole genome shotgun (WGS) entry which is preliminary data.</text>
</comment>
<dbReference type="EMBL" id="BNAF01000008">
    <property type="protein sequence ID" value="GHE38879.1"/>
    <property type="molecule type" value="Genomic_DNA"/>
</dbReference>
<dbReference type="RefSeq" id="WP_189626771.1">
    <property type="nucleotide sequence ID" value="NZ_BNAF01000008.1"/>
</dbReference>